<accession>A0A2N9GSM5</accession>
<feature type="region of interest" description="Disordered" evidence="1">
    <location>
        <begin position="69"/>
        <end position="109"/>
    </location>
</feature>
<evidence type="ECO:0000259" key="3">
    <source>
        <dbReference type="Pfam" id="PF03372"/>
    </source>
</evidence>
<evidence type="ECO:0000259" key="6">
    <source>
        <dbReference type="Pfam" id="PF14392"/>
    </source>
</evidence>
<reference evidence="7" key="1">
    <citation type="submission" date="2018-02" db="EMBL/GenBank/DDBJ databases">
        <authorList>
            <person name="Cohen D.B."/>
            <person name="Kent A.D."/>
        </authorList>
    </citation>
    <scope>NUCLEOTIDE SEQUENCE</scope>
</reference>
<dbReference type="SUPFAM" id="SSF56219">
    <property type="entry name" value="DNase I-like"/>
    <property type="match status" value="1"/>
</dbReference>
<organism evidence="7">
    <name type="scientific">Fagus sylvatica</name>
    <name type="common">Beechnut</name>
    <dbReference type="NCBI Taxonomy" id="28930"/>
    <lineage>
        <taxon>Eukaryota</taxon>
        <taxon>Viridiplantae</taxon>
        <taxon>Streptophyta</taxon>
        <taxon>Embryophyta</taxon>
        <taxon>Tracheophyta</taxon>
        <taxon>Spermatophyta</taxon>
        <taxon>Magnoliopsida</taxon>
        <taxon>eudicotyledons</taxon>
        <taxon>Gunneridae</taxon>
        <taxon>Pentapetalae</taxon>
        <taxon>rosids</taxon>
        <taxon>fabids</taxon>
        <taxon>Fagales</taxon>
        <taxon>Fagaceae</taxon>
        <taxon>Fagus</taxon>
    </lineage>
</organism>
<evidence type="ECO:0000259" key="2">
    <source>
        <dbReference type="Pfam" id="PF00078"/>
    </source>
</evidence>
<dbReference type="GO" id="GO:0004523">
    <property type="term" value="F:RNA-DNA hybrid ribonuclease activity"/>
    <property type="evidence" value="ECO:0007669"/>
    <property type="project" value="InterPro"/>
</dbReference>
<feature type="domain" description="Reverse transcriptase zinc-binding" evidence="5">
    <location>
        <begin position="910"/>
        <end position="1005"/>
    </location>
</feature>
<proteinExistence type="predicted"/>
<dbReference type="Gene3D" id="3.30.420.10">
    <property type="entry name" value="Ribonuclease H-like superfamily/Ribonuclease H"/>
    <property type="match status" value="1"/>
</dbReference>
<evidence type="ECO:0000313" key="7">
    <source>
        <dbReference type="EMBL" id="SPD05426.1"/>
    </source>
</evidence>
<feature type="domain" description="Zinc knuckle CX2CX4HX4C" evidence="6">
    <location>
        <begin position="7"/>
        <end position="55"/>
    </location>
</feature>
<gene>
    <name evidence="7" type="ORF">FSB_LOCUS33308</name>
</gene>
<protein>
    <recommendedName>
        <fullName evidence="8">Reverse transcriptase domain-containing protein</fullName>
    </recommendedName>
</protein>
<dbReference type="Gene3D" id="3.60.10.10">
    <property type="entry name" value="Endonuclease/exonuclease/phosphatase"/>
    <property type="match status" value="1"/>
</dbReference>
<dbReference type="InterPro" id="IPR044730">
    <property type="entry name" value="RNase_H-like_dom_plant"/>
</dbReference>
<dbReference type="Pfam" id="PF13966">
    <property type="entry name" value="zf-RVT"/>
    <property type="match status" value="1"/>
</dbReference>
<dbReference type="Pfam" id="PF14392">
    <property type="entry name" value="zf-CCHC_4"/>
    <property type="match status" value="1"/>
</dbReference>
<evidence type="ECO:0000259" key="4">
    <source>
        <dbReference type="Pfam" id="PF13456"/>
    </source>
</evidence>
<dbReference type="CDD" id="cd06222">
    <property type="entry name" value="RNase_H_like"/>
    <property type="match status" value="1"/>
</dbReference>
<feature type="domain" description="Endonuclease/exonuclease/phosphatase" evidence="3">
    <location>
        <begin position="135"/>
        <end position="329"/>
    </location>
</feature>
<dbReference type="InterPro" id="IPR002156">
    <property type="entry name" value="RNaseH_domain"/>
</dbReference>
<dbReference type="InterPro" id="IPR036691">
    <property type="entry name" value="Endo/exonu/phosph_ase_sf"/>
</dbReference>
<dbReference type="InterPro" id="IPR026960">
    <property type="entry name" value="RVT-Znf"/>
</dbReference>
<dbReference type="InterPro" id="IPR005135">
    <property type="entry name" value="Endo/exonuclease/phosphatase"/>
</dbReference>
<evidence type="ECO:0000259" key="5">
    <source>
        <dbReference type="Pfam" id="PF13966"/>
    </source>
</evidence>
<feature type="domain" description="RNase H type-1" evidence="4">
    <location>
        <begin position="1033"/>
        <end position="1142"/>
    </location>
</feature>
<dbReference type="Pfam" id="PF13456">
    <property type="entry name" value="RVT_3"/>
    <property type="match status" value="1"/>
</dbReference>
<dbReference type="PANTHER" id="PTHR33116">
    <property type="entry name" value="REVERSE TRANSCRIPTASE ZINC-BINDING DOMAIN-CONTAINING PROTEIN-RELATED-RELATED"/>
    <property type="match status" value="1"/>
</dbReference>
<evidence type="ECO:0008006" key="8">
    <source>
        <dbReference type="Google" id="ProtNLM"/>
    </source>
</evidence>
<dbReference type="Pfam" id="PF03372">
    <property type="entry name" value="Exo_endo_phos"/>
    <property type="match status" value="1"/>
</dbReference>
<dbReference type="AlphaFoldDB" id="A0A2N9GSM5"/>
<dbReference type="EMBL" id="OIVN01002660">
    <property type="protein sequence ID" value="SPD05426.1"/>
    <property type="molecule type" value="Genomic_DNA"/>
</dbReference>
<evidence type="ECO:0000256" key="1">
    <source>
        <dbReference type="SAM" id="MobiDB-lite"/>
    </source>
</evidence>
<dbReference type="InterPro" id="IPR000477">
    <property type="entry name" value="RT_dom"/>
</dbReference>
<dbReference type="InterPro" id="IPR036397">
    <property type="entry name" value="RNaseH_sf"/>
</dbReference>
<dbReference type="InterPro" id="IPR012337">
    <property type="entry name" value="RNaseH-like_sf"/>
</dbReference>
<feature type="compositionally biased region" description="Polar residues" evidence="1">
    <location>
        <begin position="92"/>
        <end position="105"/>
    </location>
</feature>
<name>A0A2N9GSM5_FAGSY</name>
<dbReference type="Pfam" id="PF00078">
    <property type="entry name" value="RVT_1"/>
    <property type="match status" value="1"/>
</dbReference>
<sequence>MRIRVVVDITKPLCRGRKIGLNKGSEGWFSFKHERLPNFCYWCGLLTHEEKDCNYWLKNQEVLSREEQGYVDKDKSKKPTGSSWKRIVRNPVSPTSPARRSPTTLRSKRAHQPMIDLDFKRDPKKNKAAVDSVHELSIMVRKKDPIVLFLSETKLDENQLEVLRCQWRFRGKFVVPSRGQSGGLVMYWSGCMRVSISSYSQHHIDAVLDYQSPNAWRFTGFYGSPTVEGKATAWSILRTLRTHHTLPWLCAGDFNKLLSGSEKWGRRPRPEHQMSQFRQVVDDCGFMDLGFTGPAYTWCNNQTGYSRVLKHLDRSLATTDWLLRFPNCLVHHMHMAWEADCRGSPMFRVSEKIKASRRSLHRWSKQCFGSVRFSIEVKTRQLEREEATALALQNVQGIMDEDGIWQQEEDKIELAVVSYYKSLFTSANLGDMEEVLNGVSRVVSSEMNDQLIREFTASEMRQGQQGYMALKLDMSKAYDQVEWVFLEKIMSTMGFHRKWVALMMECVRSVSYSVLINGEPKGYFHPSRGLRQGDPISLYLFLFCAEGLHALLSRAAVSRQLQGLSISRGGPKLTHLFFADDSVLFCRATLMECNTIMEILRKYERASGQQINQDKTTLFFSASTTDITQEEIKHALQLPVIKHYETYLGLPSLVGRSKYASFSQLKEQMWCKVQGWKEKLLTQAGKEVLIKAVIQAIPTYTMHCFKLPKKLCSDLEGIIQNFWWGHKDAARKVHWLKWSSLCRPKCRGGMGFRELMKFNEALLAKQVWRLLHNKESLFYKVFKAKFFPHGTVMEARHSTCASYPWKSILNARHVITKGTRWRIGNGLSTRIWHDKWLPPPSSGNPITPPCVLPHDVCVSSLILDTPAIWNTSLIEQIFSPGDVQLITGLVLSSRRGEDKLIWSREKCGIYSVRSAYRLLCEEMYANEPGCSDTGVWKQFWKKVWSVQVPHKLRQFLWRACTESLPTMVNMQRRCIVPSARCSFCHFEDEDVRHVLWSCPVLSSVWASHGFACKLFRRRHFSFLDILSDLFVLGLGVIIRDGQGLPIAALCKRFMCLHSVDDAEAIAAREALQFVGEIGITDAEFEGDSLTICNALRSQDQSFASFGDIIDEACLLASSLSRCSFSHVKWEGNCVAHLLARRAIDLQEDFLVWLEDVPPYLESVIHLEFRMDRPLRKVEIQVGGNARSASKARPKNACFREALDHSGLIDLRYVGPHFTWCNNHDPPHKTWVRLDRAVATTNWLN</sequence>
<feature type="domain" description="Reverse transcriptase" evidence="2">
    <location>
        <begin position="454"/>
        <end position="628"/>
    </location>
</feature>
<dbReference type="SUPFAM" id="SSF53098">
    <property type="entry name" value="Ribonuclease H-like"/>
    <property type="match status" value="1"/>
</dbReference>
<dbReference type="PANTHER" id="PTHR33116:SF86">
    <property type="entry name" value="REVERSE TRANSCRIPTASE DOMAIN-CONTAINING PROTEIN"/>
    <property type="match status" value="1"/>
</dbReference>
<dbReference type="GO" id="GO:0003676">
    <property type="term" value="F:nucleic acid binding"/>
    <property type="evidence" value="ECO:0007669"/>
    <property type="project" value="InterPro"/>
</dbReference>
<dbReference type="InterPro" id="IPR025836">
    <property type="entry name" value="Zn_knuckle_CX2CX4HX4C"/>
</dbReference>